<feature type="region of interest" description="Disordered" evidence="1">
    <location>
        <begin position="1"/>
        <end position="77"/>
    </location>
</feature>
<dbReference type="AlphaFoldDB" id="A0A836AAD8"/>
<gene>
    <name evidence="2" type="ORF">JEQ12_018741</name>
</gene>
<dbReference type="EMBL" id="JAEMGP010000008">
    <property type="protein sequence ID" value="KAG5205491.1"/>
    <property type="molecule type" value="Genomic_DNA"/>
</dbReference>
<sequence length="77" mass="8061">MLTLASASANKPGQKGSPFTRRSNEGIDRTLSDGHLTHLTAPVKAEGEQMPVSSVDGGHAVDGGCRPPCYARMDRAP</sequence>
<organism evidence="2 3">
    <name type="scientific">Ovis aries</name>
    <name type="common">Sheep</name>
    <dbReference type="NCBI Taxonomy" id="9940"/>
    <lineage>
        <taxon>Eukaryota</taxon>
        <taxon>Metazoa</taxon>
        <taxon>Chordata</taxon>
        <taxon>Craniata</taxon>
        <taxon>Vertebrata</taxon>
        <taxon>Euteleostomi</taxon>
        <taxon>Mammalia</taxon>
        <taxon>Eutheria</taxon>
        <taxon>Laurasiatheria</taxon>
        <taxon>Artiodactyla</taxon>
        <taxon>Ruminantia</taxon>
        <taxon>Pecora</taxon>
        <taxon>Bovidae</taxon>
        <taxon>Caprinae</taxon>
        <taxon>Ovis</taxon>
    </lineage>
</organism>
<evidence type="ECO:0000256" key="1">
    <source>
        <dbReference type="SAM" id="MobiDB-lite"/>
    </source>
</evidence>
<accession>A0A836AAD8</accession>
<evidence type="ECO:0000313" key="2">
    <source>
        <dbReference type="EMBL" id="KAG5205491.1"/>
    </source>
</evidence>
<protein>
    <submittedName>
        <fullName evidence="2">Uncharacterized protein</fullName>
    </submittedName>
</protein>
<proteinExistence type="predicted"/>
<dbReference type="Proteomes" id="UP000664991">
    <property type="component" value="Unassembled WGS sequence"/>
</dbReference>
<comment type="caution">
    <text evidence="2">The sequence shown here is derived from an EMBL/GenBank/DDBJ whole genome shotgun (WGS) entry which is preliminary data.</text>
</comment>
<feature type="compositionally biased region" description="Basic and acidic residues" evidence="1">
    <location>
        <begin position="22"/>
        <end position="36"/>
    </location>
</feature>
<evidence type="ECO:0000313" key="3">
    <source>
        <dbReference type="Proteomes" id="UP000664991"/>
    </source>
</evidence>
<feature type="compositionally biased region" description="Polar residues" evidence="1">
    <location>
        <begin position="1"/>
        <end position="11"/>
    </location>
</feature>
<reference evidence="2 3" key="1">
    <citation type="submission" date="2020-12" db="EMBL/GenBank/DDBJ databases">
        <title>De novo assembly of Tibetan sheep genome.</title>
        <authorList>
            <person name="Li X."/>
        </authorList>
    </citation>
    <scope>NUCLEOTIDE SEQUENCE [LARGE SCALE GENOMIC DNA]</scope>
    <source>
        <tissue evidence="2">Heart</tissue>
    </source>
</reference>
<name>A0A836AAD8_SHEEP</name>